<keyword evidence="5" id="KW-0653">Protein transport</keyword>
<feature type="domain" description="Membrane insertase YidC/Oxa/ALB C-terminal" evidence="12">
    <location>
        <begin position="23"/>
        <end position="286"/>
    </location>
</feature>
<dbReference type="GO" id="GO:0005886">
    <property type="term" value="C:plasma membrane"/>
    <property type="evidence" value="ECO:0007669"/>
    <property type="project" value="UniProtKB-SubCell"/>
</dbReference>
<evidence type="ECO:0000256" key="3">
    <source>
        <dbReference type="ARBA" id="ARBA00022475"/>
    </source>
</evidence>
<evidence type="ECO:0000256" key="6">
    <source>
        <dbReference type="ARBA" id="ARBA00022989"/>
    </source>
</evidence>
<feature type="transmembrane region" description="Helical" evidence="11">
    <location>
        <begin position="91"/>
        <end position="109"/>
    </location>
</feature>
<evidence type="ECO:0000256" key="7">
    <source>
        <dbReference type="ARBA" id="ARBA00023136"/>
    </source>
</evidence>
<feature type="compositionally biased region" description="Basic and acidic residues" evidence="10">
    <location>
        <begin position="346"/>
        <end position="373"/>
    </location>
</feature>
<comment type="similarity">
    <text evidence="9">Belongs to the OXA1/ALB3/YidC family.</text>
</comment>
<evidence type="ECO:0000256" key="11">
    <source>
        <dbReference type="SAM" id="Phobius"/>
    </source>
</evidence>
<feature type="compositionally biased region" description="Basic and acidic residues" evidence="10">
    <location>
        <begin position="297"/>
        <end position="333"/>
    </location>
</feature>
<protein>
    <submittedName>
        <fullName evidence="13">YidC/Oxa1 family membrane protein insertase</fullName>
    </submittedName>
</protein>
<evidence type="ECO:0000256" key="10">
    <source>
        <dbReference type="SAM" id="MobiDB-lite"/>
    </source>
</evidence>
<dbReference type="NCBIfam" id="TIGR03592">
    <property type="entry name" value="yidC_oxa1_cterm"/>
    <property type="match status" value="1"/>
</dbReference>
<evidence type="ECO:0000256" key="8">
    <source>
        <dbReference type="ARBA" id="ARBA00023186"/>
    </source>
</evidence>
<evidence type="ECO:0000313" key="14">
    <source>
        <dbReference type="Proteomes" id="UP000824238"/>
    </source>
</evidence>
<dbReference type="GO" id="GO:0051205">
    <property type="term" value="P:protein insertion into membrane"/>
    <property type="evidence" value="ECO:0007669"/>
    <property type="project" value="TreeGrafter"/>
</dbReference>
<feature type="transmembrane region" description="Helical" evidence="11">
    <location>
        <begin position="23"/>
        <end position="43"/>
    </location>
</feature>
<gene>
    <name evidence="13" type="ORF">IAD36_06990</name>
</gene>
<dbReference type="EMBL" id="DVHH01000168">
    <property type="protein sequence ID" value="HIR55317.1"/>
    <property type="molecule type" value="Genomic_DNA"/>
</dbReference>
<dbReference type="PANTHER" id="PTHR12428">
    <property type="entry name" value="OXA1"/>
    <property type="match status" value="1"/>
</dbReference>
<proteinExistence type="inferred from homology"/>
<comment type="caution">
    <text evidence="13">The sequence shown here is derived from an EMBL/GenBank/DDBJ whole genome shotgun (WGS) entry which is preliminary data.</text>
</comment>
<reference evidence="13" key="1">
    <citation type="submission" date="2020-10" db="EMBL/GenBank/DDBJ databases">
        <authorList>
            <person name="Gilroy R."/>
        </authorList>
    </citation>
    <scope>NUCLEOTIDE SEQUENCE</scope>
    <source>
        <strain evidence="13">ChiGjej3B3-7149</strain>
    </source>
</reference>
<feature type="region of interest" description="Disordered" evidence="10">
    <location>
        <begin position="297"/>
        <end position="461"/>
    </location>
</feature>
<dbReference type="InterPro" id="IPR047196">
    <property type="entry name" value="YidC_ALB_C"/>
</dbReference>
<keyword evidence="2" id="KW-0813">Transport</keyword>
<comment type="subcellular location">
    <subcellularLocation>
        <location evidence="1">Cell membrane</location>
        <topology evidence="1">Multi-pass membrane protein</topology>
    </subcellularLocation>
    <subcellularLocation>
        <location evidence="9">Membrane</location>
        <topology evidence="9">Multi-pass membrane protein</topology>
    </subcellularLocation>
</comment>
<evidence type="ECO:0000313" key="13">
    <source>
        <dbReference type="EMBL" id="HIR55317.1"/>
    </source>
</evidence>
<keyword evidence="3" id="KW-1003">Cell membrane</keyword>
<dbReference type="InterPro" id="IPR028055">
    <property type="entry name" value="YidC/Oxa/ALB_C"/>
</dbReference>
<evidence type="ECO:0000256" key="2">
    <source>
        <dbReference type="ARBA" id="ARBA00022448"/>
    </source>
</evidence>
<dbReference type="AlphaFoldDB" id="A0A9D1DM05"/>
<evidence type="ECO:0000256" key="9">
    <source>
        <dbReference type="RuleBase" id="RU003945"/>
    </source>
</evidence>
<accession>A0A9D1DM05</accession>
<evidence type="ECO:0000259" key="12">
    <source>
        <dbReference type="Pfam" id="PF02096"/>
    </source>
</evidence>
<dbReference type="GO" id="GO:0015031">
    <property type="term" value="P:protein transport"/>
    <property type="evidence" value="ECO:0007669"/>
    <property type="project" value="UniProtKB-KW"/>
</dbReference>
<dbReference type="Pfam" id="PF02096">
    <property type="entry name" value="60KD_IMP"/>
    <property type="match status" value="1"/>
</dbReference>
<keyword evidence="8" id="KW-0143">Chaperone</keyword>
<feature type="transmembrane region" description="Helical" evidence="11">
    <location>
        <begin position="248"/>
        <end position="274"/>
    </location>
</feature>
<dbReference type="GO" id="GO:0032977">
    <property type="term" value="F:membrane insertase activity"/>
    <property type="evidence" value="ECO:0007669"/>
    <property type="project" value="InterPro"/>
</dbReference>
<dbReference type="CDD" id="cd20070">
    <property type="entry name" value="5TM_YidC_Alb3"/>
    <property type="match status" value="1"/>
</dbReference>
<dbReference type="InterPro" id="IPR001708">
    <property type="entry name" value="YidC/ALB3/OXA1/COX18"/>
</dbReference>
<feature type="compositionally biased region" description="Acidic residues" evidence="10">
    <location>
        <begin position="438"/>
        <end position="461"/>
    </location>
</feature>
<feature type="transmembrane region" description="Helical" evidence="11">
    <location>
        <begin position="202"/>
        <end position="227"/>
    </location>
</feature>
<keyword evidence="6 11" id="KW-1133">Transmembrane helix</keyword>
<evidence type="ECO:0000256" key="5">
    <source>
        <dbReference type="ARBA" id="ARBA00022927"/>
    </source>
</evidence>
<evidence type="ECO:0000256" key="1">
    <source>
        <dbReference type="ARBA" id="ARBA00004651"/>
    </source>
</evidence>
<feature type="compositionally biased region" description="Acidic residues" evidence="10">
    <location>
        <begin position="412"/>
        <end position="425"/>
    </location>
</feature>
<reference evidence="13" key="2">
    <citation type="journal article" date="2021" name="PeerJ">
        <title>Extensive microbial diversity within the chicken gut microbiome revealed by metagenomics and culture.</title>
        <authorList>
            <person name="Gilroy R."/>
            <person name="Ravi A."/>
            <person name="Getino M."/>
            <person name="Pursley I."/>
            <person name="Horton D.L."/>
            <person name="Alikhan N.F."/>
            <person name="Baker D."/>
            <person name="Gharbi K."/>
            <person name="Hall N."/>
            <person name="Watson M."/>
            <person name="Adriaenssens E.M."/>
            <person name="Foster-Nyarko E."/>
            <person name="Jarju S."/>
            <person name="Secka A."/>
            <person name="Antonio M."/>
            <person name="Oren A."/>
            <person name="Chaudhuri R.R."/>
            <person name="La Ragione R."/>
            <person name="Hildebrand F."/>
            <person name="Pallen M.J."/>
        </authorList>
    </citation>
    <scope>NUCLEOTIDE SEQUENCE</scope>
    <source>
        <strain evidence="13">ChiGjej3B3-7149</strain>
    </source>
</reference>
<sequence>MLDAIAKPFGWLMMWLYELTGNFGLATILFSLCVTLVLLPFMAKSKKSMMRMSRLTPRMQELQRKHEGNQQKLNEEMARLYREEKVNPMSGCLWSLLPFPILLALYRAVVKPLTIMMGVDSALLASGGSIASKLAELGYSMSNFTTSGNSFYEEIYQARFISDHFDQFAGLSDKLVQMDYSFLGLDLSATPNWKFWTFDLSAGAWAVIGLFLIPIISTGLSYLSIYISQKMNPTTATMNAQQQSSNKTMLLIMPLMSLWIGFIMPAAMGLYWIMNSVLGVVRDVVLTSIYKKQMDKEDAERIERERAREEELERKRQETERLRAMNATKENRNTSKKKQQAQQKQQDTERRAAVEREERAARRERLGVTEPEKPASQVGNRRYARGRAYVEDRFVNPDAAEEATRAAAAESEFGESIDSEVEDSVPDTSAEAVPETPAEPEDEGFVEESFIDDDEEQEKKA</sequence>
<keyword evidence="4 9" id="KW-0812">Transmembrane</keyword>
<organism evidence="13 14">
    <name type="scientific">Candidatus Scatomorpha intestinigallinarum</name>
    <dbReference type="NCBI Taxonomy" id="2840923"/>
    <lineage>
        <taxon>Bacteria</taxon>
        <taxon>Bacillati</taxon>
        <taxon>Bacillota</taxon>
        <taxon>Clostridia</taxon>
        <taxon>Eubacteriales</taxon>
        <taxon>Candidatus Scatomorpha</taxon>
    </lineage>
</organism>
<dbReference type="PANTHER" id="PTHR12428:SF65">
    <property type="entry name" value="CYTOCHROME C OXIDASE ASSEMBLY PROTEIN COX18, MITOCHONDRIAL"/>
    <property type="match status" value="1"/>
</dbReference>
<dbReference type="Proteomes" id="UP000824238">
    <property type="component" value="Unassembled WGS sequence"/>
</dbReference>
<evidence type="ECO:0000256" key="4">
    <source>
        <dbReference type="ARBA" id="ARBA00022692"/>
    </source>
</evidence>
<name>A0A9D1DM05_9FIRM</name>
<keyword evidence="7 11" id="KW-0472">Membrane</keyword>